<dbReference type="Proteomes" id="UP000177457">
    <property type="component" value="Unassembled WGS sequence"/>
</dbReference>
<gene>
    <name evidence="1" type="ORF">A3C90_01755</name>
</gene>
<proteinExistence type="predicted"/>
<accession>A0A1F6MG60</accession>
<dbReference type="AlphaFoldDB" id="A0A1F6MG60"/>
<name>A0A1F6MG60_9BACT</name>
<sequence>MKQFFLSYPTEEFWNAQIRRMSDCALQARALFQGAWLSASLWQWLISIEEEARSFSLEDREKNIDHAFFVTMAGQLDSDLVDEMTRQLTTLARLGARLRVGAPAVIGPGKEDLTRLDLTDDGIAGVAAAMGSLSSDARSDADKALARLADAYDELAVIAELAAAALLYHRTERPLVNLAAFLKALNTPATMDWVAGFRFLGQAFVGRDADTGQWTLRTLLTNDVDKSFFETAVMRLYLMLLLYIVWSNFVSLRPEDKAYMVGRHLWWALSFGVPVEQLLKNDLAAEPLLSDYIVRSGTYAELLFRSRTPISFQQEHSLVVGSFIQGYLSSAKEKDLDGYAQLQYVDDRVKTIPLDVGLKPWLLKLLSLYLHLRECNLINYRGYLSEGGVDTWMDWKKVLDRPFESQSSGIQEYFETIQRPIMMKMQIVNAMDGLAWNREPYLARVLQLSELYESVYGEQYGSIVFFDEESSSFQLNKKYPKPWNMTRAYQLYPAGPID</sequence>
<dbReference type="EMBL" id="MFQE01000043">
    <property type="protein sequence ID" value="OGH70631.1"/>
    <property type="molecule type" value="Genomic_DNA"/>
</dbReference>
<evidence type="ECO:0000313" key="1">
    <source>
        <dbReference type="EMBL" id="OGH70631.1"/>
    </source>
</evidence>
<organism evidence="1 2">
    <name type="scientific">Candidatus Magasanikbacteria bacterium RIFCSPHIGHO2_02_FULL_51_14</name>
    <dbReference type="NCBI Taxonomy" id="1798683"/>
    <lineage>
        <taxon>Bacteria</taxon>
        <taxon>Candidatus Magasanikiibacteriota</taxon>
    </lineage>
</organism>
<protein>
    <submittedName>
        <fullName evidence="1">Uncharacterized protein</fullName>
    </submittedName>
</protein>
<reference evidence="1 2" key="1">
    <citation type="journal article" date="2016" name="Nat. Commun.">
        <title>Thousands of microbial genomes shed light on interconnected biogeochemical processes in an aquifer system.</title>
        <authorList>
            <person name="Anantharaman K."/>
            <person name="Brown C.T."/>
            <person name="Hug L.A."/>
            <person name="Sharon I."/>
            <person name="Castelle C.J."/>
            <person name="Probst A.J."/>
            <person name="Thomas B.C."/>
            <person name="Singh A."/>
            <person name="Wilkins M.J."/>
            <person name="Karaoz U."/>
            <person name="Brodie E.L."/>
            <person name="Williams K.H."/>
            <person name="Hubbard S.S."/>
            <person name="Banfield J.F."/>
        </authorList>
    </citation>
    <scope>NUCLEOTIDE SEQUENCE [LARGE SCALE GENOMIC DNA]</scope>
</reference>
<evidence type="ECO:0000313" key="2">
    <source>
        <dbReference type="Proteomes" id="UP000177457"/>
    </source>
</evidence>
<comment type="caution">
    <text evidence="1">The sequence shown here is derived from an EMBL/GenBank/DDBJ whole genome shotgun (WGS) entry which is preliminary data.</text>
</comment>